<evidence type="ECO:0000259" key="3">
    <source>
        <dbReference type="PROSITE" id="PS50011"/>
    </source>
</evidence>
<reference evidence="4" key="1">
    <citation type="journal article" date="2015" name="Genom Data">
        <title>Genome sequences of six Phytophthora species associated with forests in New Zealand.</title>
        <authorList>
            <person name="Studholme D.J."/>
            <person name="McDougal R.L."/>
            <person name="Sambles C."/>
            <person name="Hansen E."/>
            <person name="Hardy G."/>
            <person name="Grant M."/>
            <person name="Ganley R.J."/>
            <person name="Williams N.M."/>
        </authorList>
    </citation>
    <scope>NUCLEOTIDE SEQUENCE</scope>
    <source>
        <strain evidence="4">NZFS 2646</strain>
    </source>
</reference>
<dbReference type="EMBL" id="JPWV03000606">
    <property type="protein sequence ID" value="KAG2507412.1"/>
    <property type="molecule type" value="Genomic_DNA"/>
</dbReference>
<keyword evidence="2" id="KW-0472">Membrane</keyword>
<feature type="transmembrane region" description="Helical" evidence="2">
    <location>
        <begin position="6"/>
        <end position="24"/>
    </location>
</feature>
<feature type="domain" description="Protein kinase" evidence="3">
    <location>
        <begin position="123"/>
        <end position="353"/>
    </location>
</feature>
<dbReference type="SUPFAM" id="SSF56112">
    <property type="entry name" value="Protein kinase-like (PK-like)"/>
    <property type="match status" value="1"/>
</dbReference>
<reference evidence="4" key="2">
    <citation type="submission" date="2020-06" db="EMBL/GenBank/DDBJ databases">
        <authorList>
            <person name="Studholme D.J."/>
        </authorList>
    </citation>
    <scope>NUCLEOTIDE SEQUENCE</scope>
    <source>
        <strain evidence="4">NZFS 2646</strain>
    </source>
</reference>
<sequence length="353" mass="39841">MVAMISGAALMLMLIGGAVGYLIFRHRRTNKYDDYTEDGRSPSFHAVDIVNAGSPENNYTTHISTRSLHTATLQSGALRSATQDTGESSIRRSTRPVLSGKHLDNDIRTDKEMRHFRLMHEEVVRGKLIAKGGYGAVYMASFRSKVVVMKQLLPDRARDYRMLNDFMDEIRVCASLDHPKIVSFIGFTFSSLMDLSAVLEYLPRGDLSTILQKQLKRENRDPLARDYYGWFRSTISNRGGLKCKSLIALDIAEAMVYLHSFESPMIHRDLKPNNVLLSETWEAKLTDFGTSRELIEDQTMTAEIGTVAWIAPEVLRGERYSEKADVYSFGVIMTELDTCFTTIVESGLSTQRP</sequence>
<evidence type="ECO:0000256" key="1">
    <source>
        <dbReference type="SAM" id="MobiDB-lite"/>
    </source>
</evidence>
<comment type="caution">
    <text evidence="4">The sequence shown here is derived from an EMBL/GenBank/DDBJ whole genome shotgun (WGS) entry which is preliminary data.</text>
</comment>
<dbReference type="PANTHER" id="PTHR44329">
    <property type="entry name" value="SERINE/THREONINE-PROTEIN KINASE TNNI3K-RELATED"/>
    <property type="match status" value="1"/>
</dbReference>
<dbReference type="Pfam" id="PF00069">
    <property type="entry name" value="Pkinase"/>
    <property type="match status" value="1"/>
</dbReference>
<dbReference type="Gene3D" id="1.10.510.10">
    <property type="entry name" value="Transferase(Phosphotransferase) domain 1"/>
    <property type="match status" value="1"/>
</dbReference>
<dbReference type="InterPro" id="IPR051681">
    <property type="entry name" value="Ser/Thr_Kinases-Pseudokinases"/>
</dbReference>
<dbReference type="Proteomes" id="UP000785171">
    <property type="component" value="Unassembled WGS sequence"/>
</dbReference>
<keyword evidence="2" id="KW-0812">Transmembrane</keyword>
<proteinExistence type="predicted"/>
<protein>
    <recommendedName>
        <fullName evidence="3">Protein kinase domain-containing protein</fullName>
    </recommendedName>
</protein>
<dbReference type="InterPro" id="IPR000719">
    <property type="entry name" value="Prot_kinase_dom"/>
</dbReference>
<dbReference type="AlphaFoldDB" id="A0A8T0LK37"/>
<feature type="region of interest" description="Disordered" evidence="1">
    <location>
        <begin position="75"/>
        <end position="95"/>
    </location>
</feature>
<evidence type="ECO:0000256" key="2">
    <source>
        <dbReference type="SAM" id="Phobius"/>
    </source>
</evidence>
<dbReference type="InterPro" id="IPR008271">
    <property type="entry name" value="Ser/Thr_kinase_AS"/>
</dbReference>
<dbReference type="InterPro" id="IPR011009">
    <property type="entry name" value="Kinase-like_dom_sf"/>
</dbReference>
<organism evidence="4 5">
    <name type="scientific">Phytophthora kernoviae</name>
    <dbReference type="NCBI Taxonomy" id="325452"/>
    <lineage>
        <taxon>Eukaryota</taxon>
        <taxon>Sar</taxon>
        <taxon>Stramenopiles</taxon>
        <taxon>Oomycota</taxon>
        <taxon>Peronosporomycetes</taxon>
        <taxon>Peronosporales</taxon>
        <taxon>Peronosporaceae</taxon>
        <taxon>Phytophthora</taxon>
    </lineage>
</organism>
<evidence type="ECO:0000313" key="5">
    <source>
        <dbReference type="Proteomes" id="UP000785171"/>
    </source>
</evidence>
<keyword evidence="2" id="KW-1133">Transmembrane helix</keyword>
<dbReference type="SMART" id="SM00220">
    <property type="entry name" value="S_TKc"/>
    <property type="match status" value="1"/>
</dbReference>
<feature type="compositionally biased region" description="Polar residues" evidence="1">
    <location>
        <begin position="75"/>
        <end position="88"/>
    </location>
</feature>
<dbReference type="GO" id="GO:0004674">
    <property type="term" value="F:protein serine/threonine kinase activity"/>
    <property type="evidence" value="ECO:0007669"/>
    <property type="project" value="TreeGrafter"/>
</dbReference>
<gene>
    <name evidence="4" type="ORF">JM16_008969</name>
</gene>
<evidence type="ECO:0000313" key="4">
    <source>
        <dbReference type="EMBL" id="KAG2507412.1"/>
    </source>
</evidence>
<accession>A0A8T0LK37</accession>
<dbReference type="PROSITE" id="PS50011">
    <property type="entry name" value="PROTEIN_KINASE_DOM"/>
    <property type="match status" value="1"/>
</dbReference>
<dbReference type="PROSITE" id="PS00108">
    <property type="entry name" value="PROTEIN_KINASE_ST"/>
    <property type="match status" value="1"/>
</dbReference>
<dbReference type="GO" id="GO:0005524">
    <property type="term" value="F:ATP binding"/>
    <property type="evidence" value="ECO:0007669"/>
    <property type="project" value="InterPro"/>
</dbReference>
<dbReference type="PANTHER" id="PTHR44329:SF214">
    <property type="entry name" value="PROTEIN KINASE DOMAIN-CONTAINING PROTEIN"/>
    <property type="match status" value="1"/>
</dbReference>
<name>A0A8T0LK37_9STRA</name>